<accession>A0A938WKM1</accession>
<name>A0A938WKM1_9BACT</name>
<keyword evidence="1" id="KW-1133">Transmembrane helix</keyword>
<keyword evidence="3" id="KW-0808">Transferase</keyword>
<protein>
    <submittedName>
        <fullName evidence="3">Acyltransferase</fullName>
    </submittedName>
</protein>
<feature type="transmembrane region" description="Helical" evidence="1">
    <location>
        <begin position="16"/>
        <end position="42"/>
    </location>
</feature>
<feature type="domain" description="Acyltransferase 3" evidence="2">
    <location>
        <begin position="1"/>
        <end position="330"/>
    </location>
</feature>
<comment type="caution">
    <text evidence="3">The sequence shown here is derived from an EMBL/GenBank/DDBJ whole genome shotgun (WGS) entry which is preliminary data.</text>
</comment>
<proteinExistence type="predicted"/>
<feature type="transmembrane region" description="Helical" evidence="1">
    <location>
        <begin position="137"/>
        <end position="155"/>
    </location>
</feature>
<gene>
    <name evidence="3" type="ORF">H6B30_03790</name>
</gene>
<dbReference type="GO" id="GO:0000271">
    <property type="term" value="P:polysaccharide biosynthetic process"/>
    <property type="evidence" value="ECO:0007669"/>
    <property type="project" value="TreeGrafter"/>
</dbReference>
<dbReference type="Proteomes" id="UP000764045">
    <property type="component" value="Unassembled WGS sequence"/>
</dbReference>
<evidence type="ECO:0000313" key="3">
    <source>
        <dbReference type="EMBL" id="MBM6660884.1"/>
    </source>
</evidence>
<feature type="transmembrane region" description="Helical" evidence="1">
    <location>
        <begin position="282"/>
        <end position="305"/>
    </location>
</feature>
<feature type="transmembrane region" description="Helical" evidence="1">
    <location>
        <begin position="195"/>
        <end position="212"/>
    </location>
</feature>
<dbReference type="PANTHER" id="PTHR23028:SF53">
    <property type="entry name" value="ACYL_TRANSF_3 DOMAIN-CONTAINING PROTEIN"/>
    <property type="match status" value="1"/>
</dbReference>
<dbReference type="EMBL" id="JACJJL010000004">
    <property type="protein sequence ID" value="MBM6660884.1"/>
    <property type="molecule type" value="Genomic_DNA"/>
</dbReference>
<keyword evidence="3" id="KW-0012">Acyltransferase</keyword>
<dbReference type="PANTHER" id="PTHR23028">
    <property type="entry name" value="ACETYLTRANSFERASE"/>
    <property type="match status" value="1"/>
</dbReference>
<dbReference type="InterPro" id="IPR002656">
    <property type="entry name" value="Acyl_transf_3_dom"/>
</dbReference>
<feature type="transmembrane region" description="Helical" evidence="1">
    <location>
        <begin position="224"/>
        <end position="244"/>
    </location>
</feature>
<sequence>MLMVVLFHVGGMRHDTFFYCLSRCGNVGVDVFLYLSGIGLWFSWGKIIGKKHAAPTATGTRPAPRNASGRRGKRLLQAIAGSPYATFLRRRYVRVYPAWLIVAAAYYLPRCLDGRASAADTALSIAVNWGFWQHDELTFWFIPAIMALYTVAPAYIELIRRHAECRWMPVATMVLCVLVQYWAPLHSVVGHLEIFFSRIPIFLIGINTGLLVEQRRHIGRAGWWMLIGMLAVCTLACVNFEDGLRGRFPLFLERMVYIPLTVSMALLMARALAHAPAWAGSVLAFIGGISLEIYLIHAQFVLLPLQPLRLGYWPTALAVVAISAAPAWLLHKGISLLTRKIA</sequence>
<feature type="transmembrane region" description="Helical" evidence="1">
    <location>
        <begin position="92"/>
        <end position="108"/>
    </location>
</feature>
<dbReference type="GO" id="GO:0016747">
    <property type="term" value="F:acyltransferase activity, transferring groups other than amino-acyl groups"/>
    <property type="evidence" value="ECO:0007669"/>
    <property type="project" value="InterPro"/>
</dbReference>
<reference evidence="3 4" key="1">
    <citation type="journal article" date="2021" name="Sci. Rep.">
        <title>The distribution of antibiotic resistance genes in chicken gut microbiota commensals.</title>
        <authorList>
            <person name="Juricova H."/>
            <person name="Matiasovicova J."/>
            <person name="Kubasova T."/>
            <person name="Cejkova D."/>
            <person name="Rychlik I."/>
        </authorList>
    </citation>
    <scope>NUCLEOTIDE SEQUENCE [LARGE SCALE GENOMIC DNA]</scope>
    <source>
        <strain evidence="3 4">An819</strain>
    </source>
</reference>
<feature type="transmembrane region" description="Helical" evidence="1">
    <location>
        <begin position="311"/>
        <end position="330"/>
    </location>
</feature>
<organism evidence="3 4">
    <name type="scientific">Marseilla massiliensis</name>
    <dbReference type="NCBI Taxonomy" id="1841864"/>
    <lineage>
        <taxon>Bacteria</taxon>
        <taxon>Pseudomonadati</taxon>
        <taxon>Bacteroidota</taxon>
        <taxon>Bacteroidia</taxon>
        <taxon>Bacteroidales</taxon>
        <taxon>Prevotellaceae</taxon>
        <taxon>Marseilla</taxon>
    </lineage>
</organism>
<dbReference type="GO" id="GO:0016020">
    <property type="term" value="C:membrane"/>
    <property type="evidence" value="ECO:0007669"/>
    <property type="project" value="TreeGrafter"/>
</dbReference>
<keyword evidence="1" id="KW-0812">Transmembrane</keyword>
<dbReference type="AlphaFoldDB" id="A0A938WKM1"/>
<dbReference type="InterPro" id="IPR050879">
    <property type="entry name" value="Acyltransferase_3"/>
</dbReference>
<dbReference type="Pfam" id="PF01757">
    <property type="entry name" value="Acyl_transf_3"/>
    <property type="match status" value="1"/>
</dbReference>
<evidence type="ECO:0000259" key="2">
    <source>
        <dbReference type="Pfam" id="PF01757"/>
    </source>
</evidence>
<evidence type="ECO:0000313" key="4">
    <source>
        <dbReference type="Proteomes" id="UP000764045"/>
    </source>
</evidence>
<feature type="transmembrane region" description="Helical" evidence="1">
    <location>
        <begin position="256"/>
        <end position="273"/>
    </location>
</feature>
<feature type="transmembrane region" description="Helical" evidence="1">
    <location>
        <begin position="167"/>
        <end position="183"/>
    </location>
</feature>
<keyword evidence="4" id="KW-1185">Reference proteome</keyword>
<keyword evidence="1" id="KW-0472">Membrane</keyword>
<evidence type="ECO:0000256" key="1">
    <source>
        <dbReference type="SAM" id="Phobius"/>
    </source>
</evidence>